<dbReference type="PANTHER" id="PTHR21355:SF0">
    <property type="entry name" value="G-PROTEIN COUPLED RECEPTOR-ASSOCIATED PROTEIN LMBRD2"/>
    <property type="match status" value="1"/>
</dbReference>
<feature type="transmembrane region" description="Helical" evidence="7">
    <location>
        <begin position="284"/>
        <end position="309"/>
    </location>
</feature>
<dbReference type="Pfam" id="PF04791">
    <property type="entry name" value="LMBR1"/>
    <property type="match status" value="1"/>
</dbReference>
<feature type="transmembrane region" description="Helical" evidence="7">
    <location>
        <begin position="522"/>
        <end position="545"/>
    </location>
</feature>
<reference evidence="8" key="1">
    <citation type="submission" date="2021-01" db="UniProtKB">
        <authorList>
            <consortium name="EnsemblMetazoa"/>
        </authorList>
    </citation>
    <scope>IDENTIFICATION</scope>
</reference>
<dbReference type="KEGG" id="vde:111244404"/>
<dbReference type="EnsemblMetazoa" id="XM_022791475">
    <property type="protein sequence ID" value="XP_022647210"/>
    <property type="gene ID" value="LOC111244404"/>
</dbReference>
<evidence type="ECO:0000313" key="9">
    <source>
        <dbReference type="Proteomes" id="UP000594260"/>
    </source>
</evidence>
<keyword evidence="3 7" id="KW-0812">Transmembrane</keyword>
<comment type="subcellular location">
    <subcellularLocation>
        <location evidence="1">Membrane</location>
        <topology evidence="1">Multi-pass membrane protein</topology>
    </subcellularLocation>
</comment>
<evidence type="ECO:0000256" key="5">
    <source>
        <dbReference type="ARBA" id="ARBA00023136"/>
    </source>
</evidence>
<evidence type="ECO:0000256" key="4">
    <source>
        <dbReference type="ARBA" id="ARBA00022989"/>
    </source>
</evidence>
<dbReference type="FunCoup" id="A0A7M7J5P2">
    <property type="interactions" value="1247"/>
</dbReference>
<dbReference type="OMA" id="IYNQCIH"/>
<feature type="transmembrane region" description="Helical" evidence="7">
    <location>
        <begin position="6"/>
        <end position="25"/>
    </location>
</feature>
<dbReference type="RefSeq" id="XP_022647210.1">
    <property type="nucleotide sequence ID" value="XM_022791475.1"/>
</dbReference>
<dbReference type="GO" id="GO:0016020">
    <property type="term" value="C:membrane"/>
    <property type="evidence" value="ECO:0007669"/>
    <property type="project" value="UniProtKB-SubCell"/>
</dbReference>
<feature type="compositionally biased region" description="Polar residues" evidence="6">
    <location>
        <begin position="694"/>
        <end position="703"/>
    </location>
</feature>
<feature type="region of interest" description="Disordered" evidence="6">
    <location>
        <begin position="139"/>
        <end position="159"/>
    </location>
</feature>
<proteinExistence type="inferred from homology"/>
<dbReference type="OrthoDB" id="203099at2759"/>
<comment type="similarity">
    <text evidence="2">Belongs to the LIMR family.</text>
</comment>
<dbReference type="InterPro" id="IPR051584">
    <property type="entry name" value="GPCR-associated_LMBR1"/>
</dbReference>
<evidence type="ECO:0000256" key="7">
    <source>
        <dbReference type="SAM" id="Phobius"/>
    </source>
</evidence>
<accession>A0A7M7J5P2</accession>
<protein>
    <recommendedName>
        <fullName evidence="10">LMBR1 domain-containing protein 2 homolog</fullName>
    </recommendedName>
</protein>
<evidence type="ECO:0000256" key="2">
    <source>
        <dbReference type="ARBA" id="ARBA00010487"/>
    </source>
</evidence>
<feature type="transmembrane region" description="Helical" evidence="7">
    <location>
        <begin position="623"/>
        <end position="640"/>
    </location>
</feature>
<dbReference type="AlphaFoldDB" id="A0A7M7J5P2"/>
<dbReference type="PANTHER" id="PTHR21355">
    <property type="entry name" value="G-PROTEIN COUPLED RECEPTOR-ASSOCIATED PROTEIN LMBRD2"/>
    <property type="match status" value="1"/>
</dbReference>
<feature type="compositionally biased region" description="Gly residues" evidence="6">
    <location>
        <begin position="706"/>
        <end position="720"/>
    </location>
</feature>
<sequence>MEFGPLIVGLVSTFFLAAGLLWRYGQPGRHHMAVTASVFLAWYFSMLIIILMPLDVSSTAYKQCLTYHNLSAVPPHEAHGPHAAALTLQLRAYAGPANFSGNDSTAFDVRTSTTSSMHQTNDQANGSVITSNRSPSQVVVNSTSLGAGPTESNASPAGNVTNPPYALPVDPTHPAGPLHPVLPSSSILPHPINDFCPKPWSRVPDDAFPVLWRIVYWSSQLLTWIILPLMQSYSTAGDFTTSGKLRTALYENAIYYGTYLCIFVVLLVYLIINGIGLDGGKLKVLLITASNTWGLFLLVLLLGSGLVDVPRTMWNLSRKGYTLRYLYFKAAKLSMEKCETEERLDDAIEELRQVNNCITMGSPLRRYVDVIISRIPRAKWEDTRRNRTTASGASVSEKSLVRLHKQVIKAMQGVNRTQVQWDQLLADILYWEDISKNEANVERRFKSSLDYRPRGQLTKMFCTPTVEWYWRCLLRAVLLRALAVIFAGFTILIMFSEVTFFIRKPLISVVGIIHSSLETSFSYFGLEVFSATTLGYLCLCTYYTLFKIRIFNLYYLVPHQQTSEYSLIFSGMMLCRLTPPLCLNFLGMTHLDQHISREPDRVETAYTKIMGHMDVISIVSDGFNVYFPMLICVLGVATYLKWGSKIVHALGFEQFLADDDLTIDLVDEGRDLVKREKNRRQRQLENEIRRRQRLQTAPSQEFSPGTLGGGGVGGGGGAGSATGEPRNGRPALNGNGSMESARAELLAGVGETPDYNSRDPLSPMDTHWSASRLQPPRNIFDDV</sequence>
<feature type="region of interest" description="Disordered" evidence="6">
    <location>
        <begin position="677"/>
        <end position="783"/>
    </location>
</feature>
<keyword evidence="9" id="KW-1185">Reference proteome</keyword>
<feature type="transmembrane region" description="Helical" evidence="7">
    <location>
        <begin position="32"/>
        <end position="52"/>
    </location>
</feature>
<keyword evidence="5 7" id="KW-0472">Membrane</keyword>
<evidence type="ECO:0008006" key="10">
    <source>
        <dbReference type="Google" id="ProtNLM"/>
    </source>
</evidence>
<evidence type="ECO:0000256" key="3">
    <source>
        <dbReference type="ARBA" id="ARBA00022692"/>
    </source>
</evidence>
<keyword evidence="4 7" id="KW-1133">Transmembrane helix</keyword>
<evidence type="ECO:0000256" key="6">
    <source>
        <dbReference type="SAM" id="MobiDB-lite"/>
    </source>
</evidence>
<dbReference type="GeneID" id="111244404"/>
<feature type="transmembrane region" description="Helical" evidence="7">
    <location>
        <begin position="253"/>
        <end position="272"/>
    </location>
</feature>
<dbReference type="InParanoid" id="A0A7M7J5P2"/>
<feature type="transmembrane region" description="Helical" evidence="7">
    <location>
        <begin position="477"/>
        <end position="502"/>
    </location>
</feature>
<evidence type="ECO:0000313" key="8">
    <source>
        <dbReference type="EnsemblMetazoa" id="XP_022647210"/>
    </source>
</evidence>
<dbReference type="RefSeq" id="XP_022647209.1">
    <property type="nucleotide sequence ID" value="XM_022791474.1"/>
</dbReference>
<evidence type="ECO:0000256" key="1">
    <source>
        <dbReference type="ARBA" id="ARBA00004141"/>
    </source>
</evidence>
<dbReference type="EnsemblMetazoa" id="XM_022791474">
    <property type="protein sequence ID" value="XP_022647209"/>
    <property type="gene ID" value="LOC111244404"/>
</dbReference>
<name>A0A7M7J5P2_VARDE</name>
<dbReference type="InterPro" id="IPR006876">
    <property type="entry name" value="LMBR1-like_membr_prot"/>
</dbReference>
<organism evidence="8 9">
    <name type="scientific">Varroa destructor</name>
    <name type="common">Honeybee mite</name>
    <dbReference type="NCBI Taxonomy" id="109461"/>
    <lineage>
        <taxon>Eukaryota</taxon>
        <taxon>Metazoa</taxon>
        <taxon>Ecdysozoa</taxon>
        <taxon>Arthropoda</taxon>
        <taxon>Chelicerata</taxon>
        <taxon>Arachnida</taxon>
        <taxon>Acari</taxon>
        <taxon>Parasitiformes</taxon>
        <taxon>Mesostigmata</taxon>
        <taxon>Gamasina</taxon>
        <taxon>Dermanyssoidea</taxon>
        <taxon>Varroidae</taxon>
        <taxon>Varroa</taxon>
    </lineage>
</organism>
<dbReference type="Proteomes" id="UP000594260">
    <property type="component" value="Unplaced"/>
</dbReference>